<keyword evidence="2" id="KW-1185">Reference proteome</keyword>
<accession>A0ACC0IK42</accession>
<sequence length="156" mass="17464">MASEGVANMLRHLVPLMIESKQGIIVNMSFGWGRSAATQVAPYCAPKWAVECLTRSAAKELHSGMAIVALNPDVINMDMLVSCFGSLADLYQTPESWYLSLFFFSYVLRYNTSSTSSRKMSYFNSGLKNSFRSTASIKDSGHRLLESYHTDKFHKI</sequence>
<reference evidence="1 2" key="1">
    <citation type="journal article" date="2022" name="Plant J.">
        <title>Chromosome-level genome of Camellia lanceoleosa provides a valuable resource for understanding genome evolution and self-incompatibility.</title>
        <authorList>
            <person name="Gong W."/>
            <person name="Xiao S."/>
            <person name="Wang L."/>
            <person name="Liao Z."/>
            <person name="Chang Y."/>
            <person name="Mo W."/>
            <person name="Hu G."/>
            <person name="Li W."/>
            <person name="Zhao G."/>
            <person name="Zhu H."/>
            <person name="Hu X."/>
            <person name="Ji K."/>
            <person name="Xiang X."/>
            <person name="Song Q."/>
            <person name="Yuan D."/>
            <person name="Jin S."/>
            <person name="Zhang L."/>
        </authorList>
    </citation>
    <scope>NUCLEOTIDE SEQUENCE [LARGE SCALE GENOMIC DNA]</scope>
    <source>
        <strain evidence="1">SQ_2022a</strain>
    </source>
</reference>
<proteinExistence type="predicted"/>
<evidence type="ECO:0000313" key="1">
    <source>
        <dbReference type="EMBL" id="KAI8024864.1"/>
    </source>
</evidence>
<dbReference type="EMBL" id="CM045760">
    <property type="protein sequence ID" value="KAI8024864.1"/>
    <property type="molecule type" value="Genomic_DNA"/>
</dbReference>
<dbReference type="Proteomes" id="UP001060215">
    <property type="component" value="Chromosome 3"/>
</dbReference>
<protein>
    <submittedName>
        <fullName evidence="1">NADPH-dependent pterin aldehyde reductase</fullName>
    </submittedName>
</protein>
<comment type="caution">
    <text evidence="1">The sequence shown here is derived from an EMBL/GenBank/DDBJ whole genome shotgun (WGS) entry which is preliminary data.</text>
</comment>
<evidence type="ECO:0000313" key="2">
    <source>
        <dbReference type="Proteomes" id="UP001060215"/>
    </source>
</evidence>
<organism evidence="1 2">
    <name type="scientific">Camellia lanceoleosa</name>
    <dbReference type="NCBI Taxonomy" id="1840588"/>
    <lineage>
        <taxon>Eukaryota</taxon>
        <taxon>Viridiplantae</taxon>
        <taxon>Streptophyta</taxon>
        <taxon>Embryophyta</taxon>
        <taxon>Tracheophyta</taxon>
        <taxon>Spermatophyta</taxon>
        <taxon>Magnoliopsida</taxon>
        <taxon>eudicotyledons</taxon>
        <taxon>Gunneridae</taxon>
        <taxon>Pentapetalae</taxon>
        <taxon>asterids</taxon>
        <taxon>Ericales</taxon>
        <taxon>Theaceae</taxon>
        <taxon>Camellia</taxon>
    </lineage>
</organism>
<name>A0ACC0IK42_9ERIC</name>
<gene>
    <name evidence="1" type="ORF">LOK49_LG02G02589</name>
</gene>